<dbReference type="SMART" id="SM00408">
    <property type="entry name" value="IGc2"/>
    <property type="match status" value="3"/>
</dbReference>
<dbReference type="InterPro" id="IPR013098">
    <property type="entry name" value="Ig_I-set"/>
</dbReference>
<dbReference type="GO" id="GO:0031430">
    <property type="term" value="C:M band"/>
    <property type="evidence" value="ECO:0007669"/>
    <property type="project" value="TreeGrafter"/>
</dbReference>
<dbReference type="Gene3D" id="2.60.40.10">
    <property type="entry name" value="Immunoglobulins"/>
    <property type="match status" value="12"/>
</dbReference>
<feature type="domain" description="Fibronectin type-III" evidence="4">
    <location>
        <begin position="1037"/>
        <end position="1133"/>
    </location>
</feature>
<feature type="compositionally biased region" description="Basic and acidic residues" evidence="2">
    <location>
        <begin position="168"/>
        <end position="189"/>
    </location>
</feature>
<keyword evidence="1" id="KW-0677">Repeat</keyword>
<dbReference type="FunFam" id="2.60.40.10:FF:000056">
    <property type="entry name" value="twitchin isoform X4"/>
    <property type="match status" value="2"/>
</dbReference>
<dbReference type="FunFam" id="2.60.40.10:FF:000440">
    <property type="entry name" value="Bent, isoform C"/>
    <property type="match status" value="1"/>
</dbReference>
<dbReference type="InterPro" id="IPR013783">
    <property type="entry name" value="Ig-like_fold"/>
</dbReference>
<dbReference type="PRINTS" id="PR00014">
    <property type="entry name" value="FNTYPEIII"/>
</dbReference>
<reference evidence="6" key="1">
    <citation type="submission" date="2013-09" db="EMBL/GenBank/DDBJ databases">
        <title>The Genome Sequence of Anopheles maculatus species B.</title>
        <authorList>
            <consortium name="The Broad Institute Genomics Platform"/>
            <person name="Neafsey D.E."/>
            <person name="Besansky N."/>
            <person name="Howell P."/>
            <person name="Walton C."/>
            <person name="Young S.K."/>
            <person name="Zeng Q."/>
            <person name="Gargeya S."/>
            <person name="Fitzgerald M."/>
            <person name="Haas B."/>
            <person name="Abouelleil A."/>
            <person name="Allen A.W."/>
            <person name="Alvarado L."/>
            <person name="Arachchi H.M."/>
            <person name="Berlin A.M."/>
            <person name="Chapman S.B."/>
            <person name="Gainer-Dewar J."/>
            <person name="Goldberg J."/>
            <person name="Griggs A."/>
            <person name="Gujja S."/>
            <person name="Hansen M."/>
            <person name="Howarth C."/>
            <person name="Imamovic A."/>
            <person name="Ireland A."/>
            <person name="Larimer J."/>
            <person name="McCowan C."/>
            <person name="Murphy C."/>
            <person name="Pearson M."/>
            <person name="Poon T.W."/>
            <person name="Priest M."/>
            <person name="Roberts A."/>
            <person name="Saif S."/>
            <person name="Shea T."/>
            <person name="Sisk P."/>
            <person name="Sykes S."/>
            <person name="Wortman J."/>
            <person name="Nusbaum C."/>
            <person name="Birren B."/>
        </authorList>
    </citation>
    <scope>NUCLEOTIDE SEQUENCE [LARGE SCALE GENOMIC DNA]</scope>
    <source>
        <strain evidence="6">maculatus3</strain>
    </source>
</reference>
<protein>
    <recommendedName>
        <fullName evidence="7">Titin</fullName>
    </recommendedName>
</protein>
<dbReference type="Pfam" id="PF07679">
    <property type="entry name" value="I-set"/>
    <property type="match status" value="6"/>
</dbReference>
<reference evidence="5" key="2">
    <citation type="submission" date="2020-05" db="UniProtKB">
        <authorList>
            <consortium name="EnsemblMetazoa"/>
        </authorList>
    </citation>
    <scope>IDENTIFICATION</scope>
    <source>
        <strain evidence="5">maculatus3</strain>
    </source>
</reference>
<dbReference type="GO" id="GO:0045214">
    <property type="term" value="P:sarcomere organization"/>
    <property type="evidence" value="ECO:0007669"/>
    <property type="project" value="TreeGrafter"/>
</dbReference>
<dbReference type="Pfam" id="PF00041">
    <property type="entry name" value="fn3"/>
    <property type="match status" value="3"/>
</dbReference>
<feature type="domain" description="Ig-like" evidence="3">
    <location>
        <begin position="564"/>
        <end position="650"/>
    </location>
</feature>
<sequence length="1433" mass="162585">MKETTIIKETHRHMIKIEETREGEFSVKLNIVGLSEADFGAYKLVAKNDKGQATSQVIEIKDIVFEKPPATKPIIDAKFKDVEVDEGGDITLAAGLAQPDRHFKVYWMKNKTILKASETVIQEFNGRMAKLVVKNVTVEDAGSYKVSISNDTQSDECECKVKVNAKPKPKDEEKPKKKPAKKVEEEEKKEEKVELKKVAKKETEEKAEEEKVQLKKVEKQELEKKAEDDKLKLKKVEKKETELKVEEQKVQLKKVEKKEGELKVEEKKAELKKVERKEVELKVEGEKVELKKVERRASEAKVEEKKVELKKVEQPDKIEIKVEEAKKVETKKEEKIQIKVEEDRRGSIPKIKEVILNPHQPKRGLEAPSIEIIRDKGSRRGSFMDDRRPSLLINDDKRRPSIDVRRPSIQDMDEKINQPSTPLRAIGEEGKAAIIVDFQESYSAVEDQTGYISVQVEGNPAPTWKFFKGITELVDGGRYKHHTDGESNTITLCIRKVKPNDEGKYKVVVSNAHGEDSADVQLYVSDASGMDFRAMLKKRKYAKWGKEEKDPDWGDLKEVEKPKPQLKKVERKQDTFSKPLVDITCKEGKEKKVVFEATFTKPNAKAKWLFRKDEIFTGSKYKFKAEGDNYTCTIFNPKVEDGGKYTLEIAGISCFAYLNVEEADPVYKFTKNLKKAEKGFLTHDCTLECAVDNSLAPISWYKGETKLENNDKYVIGKDLNGTVTLIIKNCTADDADTYRCQIEKQTDKTETKLKILEYNYKFTKVLKSQQLFVKDTVTLACELDHVLGKVEWFKGDEKIVESDKVQIVKDGRKHKLVLKDVAKTDSGMYRCVSNADKTEAEIFVKRPNKFMQKLSDTVGNETEKLVLEIKVQDEEADVAFFLGETELKKDGRVDIINNGDGTHQLVFNKLELGDAGEIRCECGPLTSKCTLKVNKKETKPKFEVPPKVETPAKVEKVLEVPFTTGESRQSKVVAKLYKDGKPVPPEDVDIVVENDKLVLRFKKTEFKDSGEYKIELANATGTEEHTTNVVFQDKPQPPQDLGCTGIYQTKCVVKWKAPENDGGAPLEKYVVERQDVFKRSGWDVIGDSPGDQCKFNCNDLVSGRHYKFRVKAINKMGESEYCAMENDIIAKDPWTEPDPPRELTIADWDKDFVDLKWKVPKSDGGAPITSYMVEYKPYTAANWKHYADVGAAELNLTIRGLTVGETFEFRVKAVNQGGASKPSNSTEPLKIRDRYVKPFIEGEGLQPITLKKGQTIRYYAQYGGEPEPEVVWEKDNILVICDSEKRKTIDVESYATTIQVRHAVRADSGDYKLRLKNSSGEFVTIGKVLVLDVPTQPIGPIQIEKARANHVVISWQPPEDSGGCPLTGYLLEKMDVENGTWLQAGECGGDQTTFDFTHLQKGRKYEFRVKAYNKEGESTPLETLLAVKTVNPY</sequence>
<accession>A0A182SGR4</accession>
<dbReference type="CDD" id="cd00096">
    <property type="entry name" value="Ig"/>
    <property type="match status" value="1"/>
</dbReference>
<feature type="region of interest" description="Disordered" evidence="2">
    <location>
        <begin position="166"/>
        <end position="189"/>
    </location>
</feature>
<dbReference type="PANTHER" id="PTHR13817">
    <property type="entry name" value="TITIN"/>
    <property type="match status" value="1"/>
</dbReference>
<dbReference type="InterPro" id="IPR050964">
    <property type="entry name" value="Striated_Muscle_Regulatory"/>
</dbReference>
<dbReference type="FunFam" id="2.60.40.10:FF:000935">
    <property type="entry name" value="Uncharacterized protein, isoform I"/>
    <property type="match status" value="1"/>
</dbReference>
<dbReference type="PROSITE" id="PS50835">
    <property type="entry name" value="IG_LIKE"/>
    <property type="match status" value="4"/>
</dbReference>
<dbReference type="InterPro" id="IPR007110">
    <property type="entry name" value="Ig-like_dom"/>
</dbReference>
<keyword evidence="6" id="KW-1185">Reference proteome</keyword>
<name>A0A182SGR4_9DIPT</name>
<feature type="domain" description="Fibronectin type-III" evidence="4">
    <location>
        <begin position="1337"/>
        <end position="1432"/>
    </location>
</feature>
<dbReference type="InterPro" id="IPR003599">
    <property type="entry name" value="Ig_sub"/>
</dbReference>
<dbReference type="InterPro" id="IPR036116">
    <property type="entry name" value="FN3_sf"/>
</dbReference>
<dbReference type="FunFam" id="2.60.40.10:FF:000051">
    <property type="entry name" value="Uncharacterized protein, isoform J"/>
    <property type="match status" value="1"/>
</dbReference>
<evidence type="ECO:0000256" key="2">
    <source>
        <dbReference type="SAM" id="MobiDB-lite"/>
    </source>
</evidence>
<feature type="domain" description="Ig-like" evidence="3">
    <location>
        <begin position="775"/>
        <end position="843"/>
    </location>
</feature>
<proteinExistence type="predicted"/>
<dbReference type="PANTHER" id="PTHR13817:SF151">
    <property type="entry name" value="TITIN"/>
    <property type="match status" value="1"/>
</dbReference>
<evidence type="ECO:0000259" key="4">
    <source>
        <dbReference type="PROSITE" id="PS50853"/>
    </source>
</evidence>
<dbReference type="InterPro" id="IPR036179">
    <property type="entry name" value="Ig-like_dom_sf"/>
</dbReference>
<evidence type="ECO:0000313" key="6">
    <source>
        <dbReference type="Proteomes" id="UP000075901"/>
    </source>
</evidence>
<dbReference type="SMART" id="SM00060">
    <property type="entry name" value="FN3"/>
    <property type="match status" value="3"/>
</dbReference>
<dbReference type="EnsemblMetazoa" id="AMAM006445-RA">
    <property type="protein sequence ID" value="AMAM006445-PA"/>
    <property type="gene ID" value="AMAM006445"/>
</dbReference>
<dbReference type="InterPro" id="IPR003598">
    <property type="entry name" value="Ig_sub2"/>
</dbReference>
<feature type="domain" description="Ig-like" evidence="3">
    <location>
        <begin position="665"/>
        <end position="751"/>
    </location>
</feature>
<dbReference type="SMART" id="SM00409">
    <property type="entry name" value="IG"/>
    <property type="match status" value="9"/>
</dbReference>
<evidence type="ECO:0000256" key="1">
    <source>
        <dbReference type="ARBA" id="ARBA00022737"/>
    </source>
</evidence>
<organism evidence="5 6">
    <name type="scientific">Anopheles maculatus</name>
    <dbReference type="NCBI Taxonomy" id="74869"/>
    <lineage>
        <taxon>Eukaryota</taxon>
        <taxon>Metazoa</taxon>
        <taxon>Ecdysozoa</taxon>
        <taxon>Arthropoda</taxon>
        <taxon>Hexapoda</taxon>
        <taxon>Insecta</taxon>
        <taxon>Pterygota</taxon>
        <taxon>Neoptera</taxon>
        <taxon>Endopterygota</taxon>
        <taxon>Diptera</taxon>
        <taxon>Nematocera</taxon>
        <taxon>Culicoidea</taxon>
        <taxon>Culicidae</taxon>
        <taxon>Anophelinae</taxon>
        <taxon>Anopheles</taxon>
        <taxon>Anopheles maculatus group</taxon>
    </lineage>
</organism>
<dbReference type="SUPFAM" id="SSF49265">
    <property type="entry name" value="Fibronectin type III"/>
    <property type="match status" value="2"/>
</dbReference>
<dbReference type="VEuPathDB" id="VectorBase:AMAM006445"/>
<dbReference type="PROSITE" id="PS50853">
    <property type="entry name" value="FN3"/>
    <property type="match status" value="3"/>
</dbReference>
<dbReference type="SUPFAM" id="SSF48726">
    <property type="entry name" value="Immunoglobulin"/>
    <property type="match status" value="8"/>
</dbReference>
<dbReference type="InterPro" id="IPR003961">
    <property type="entry name" value="FN3_dom"/>
</dbReference>
<dbReference type="CDD" id="cd00063">
    <property type="entry name" value="FN3"/>
    <property type="match status" value="3"/>
</dbReference>
<feature type="domain" description="Ig-like" evidence="3">
    <location>
        <begin position="69"/>
        <end position="162"/>
    </location>
</feature>
<evidence type="ECO:0000259" key="3">
    <source>
        <dbReference type="PROSITE" id="PS50835"/>
    </source>
</evidence>
<dbReference type="FunFam" id="2.60.40.10:FF:000505">
    <property type="entry name" value="Bent, isoform J"/>
    <property type="match status" value="1"/>
</dbReference>
<dbReference type="Proteomes" id="UP000075901">
    <property type="component" value="Unassembled WGS sequence"/>
</dbReference>
<dbReference type="FunFam" id="2.60.40.10:FF:001003">
    <property type="entry name" value="titin isoform X1"/>
    <property type="match status" value="1"/>
</dbReference>
<feature type="domain" description="Fibronectin type-III" evidence="4">
    <location>
        <begin position="1139"/>
        <end position="1234"/>
    </location>
</feature>
<evidence type="ECO:0008006" key="7">
    <source>
        <dbReference type="Google" id="ProtNLM"/>
    </source>
</evidence>
<evidence type="ECO:0000313" key="5">
    <source>
        <dbReference type="EnsemblMetazoa" id="AMAM006445-PA"/>
    </source>
</evidence>